<keyword evidence="1" id="KW-0807">Transducer</keyword>
<dbReference type="EMBL" id="JAUJEA010000008">
    <property type="protein sequence ID" value="MDN5203804.1"/>
    <property type="molecule type" value="Genomic_DNA"/>
</dbReference>
<evidence type="ECO:0000259" key="4">
    <source>
        <dbReference type="PROSITE" id="PS50113"/>
    </source>
</evidence>
<dbReference type="InterPro" id="IPR001610">
    <property type="entry name" value="PAC"/>
</dbReference>
<dbReference type="SMART" id="SM00091">
    <property type="entry name" value="PAS"/>
    <property type="match status" value="4"/>
</dbReference>
<dbReference type="SMART" id="SM00283">
    <property type="entry name" value="MA"/>
    <property type="match status" value="1"/>
</dbReference>
<feature type="domain" description="Methyl-accepting transducer" evidence="3">
    <location>
        <begin position="715"/>
        <end position="951"/>
    </location>
</feature>
<feature type="domain" description="PAC" evidence="4">
    <location>
        <begin position="234"/>
        <end position="286"/>
    </location>
</feature>
<dbReference type="InterPro" id="IPR050903">
    <property type="entry name" value="Bact_Chemotaxis_MeTrfase"/>
</dbReference>
<dbReference type="PROSITE" id="PS50113">
    <property type="entry name" value="PAC"/>
    <property type="match status" value="5"/>
</dbReference>
<feature type="domain" description="PAC" evidence="4">
    <location>
        <begin position="603"/>
        <end position="655"/>
    </location>
</feature>
<sequence>MTLRKNMETTPDPIRKASEKVVSGNGKSTNGKSSNGKANSVVAAVDSGWAMIEFKPDGTIISANDNFMEVMGYGKKDKIEGLHHQIFCDETLANSKEYKTFWEELSKGVEKAGEFKRVQKDGKEVWLNATYAPVTDSKGNVSKVIKIAADITKMVNGRLNGENMKAAIDIGWASIEFEPDGTILSANENFVKTLGYENSDEIVGKHHRIFCNEEYSQSAEYKRFWEDLAKGKIHSGEFMRFTKKGEEIWINASYNPVKDEQGNVIRIIKIATDITSMVAARMVGEHMQEAINTGWASIEFKPDGTILSANKNFLNALGYDNKDEVVGKHHKIFCEQAYAASSEYKRFWENLAEGKIHSGEFKRVTKEGQEVWINASYTPVKDKAGKVTKVIKIAADITDMVASRAVGEHMSAAVNTGWASIEFEPDGTILTANKNFLQAVEYENEEEIVGKHHRIFCEKGYAESTEYKRFWENLANGGVQAGEFKRLSKNGNEVWINASYTPVTDSEGRVVKVIKIATDITDMVASRLKGENLQAAVDTGWALIEFEPDGTIVTANDNFLQAMGYSNQAEISGQHHRIFCDASHAASPEYSKFWKDLANGVVQNGEYLRVRKDGQQVWLQAAYTPLKDDNGNVNKVIKIAADISPVKFPVLAVNEIINDVSKGNLTRKFDMTAEGYVKEMGDALNVAIDNLNSLLSAINVSAQQVSQSADSMMERSTGMKNNTNEVASAISQMSKGAQDQAAKTDESSNLAEAVMKSATDMEEKANIINKAAENGKKSSESGLKIIKNLVENMEGISSSANLTADSIKILTERADEIGRTLNVITDIAAQTNLLALNAAIEAARAGEAGRGFAVVAEEIRKLAEESRKSAVDIEKIIGDVQKDTQAASKAIETMEGSVKQGNSASTEAESIFVEIANSSDETFNHSKEIQEATGTQKASIDTVVKNIEQIVVVAEETAAGTQQVASSSQELNNGMEDIASASTQLSEIAAELQSGVSQFKLSE</sequence>
<dbReference type="PANTHER" id="PTHR24422">
    <property type="entry name" value="CHEMOTAXIS PROTEIN METHYLTRANSFERASE"/>
    <property type="match status" value="1"/>
</dbReference>
<dbReference type="InterPro" id="IPR013655">
    <property type="entry name" value="PAS_fold_3"/>
</dbReference>
<dbReference type="InterPro" id="IPR000700">
    <property type="entry name" value="PAS-assoc_C"/>
</dbReference>
<evidence type="ECO:0000313" key="5">
    <source>
        <dbReference type="EMBL" id="MDN5203804.1"/>
    </source>
</evidence>
<dbReference type="Gene3D" id="1.10.287.950">
    <property type="entry name" value="Methyl-accepting chemotaxis protein"/>
    <property type="match status" value="1"/>
</dbReference>
<dbReference type="PANTHER" id="PTHR24422:SF10">
    <property type="entry name" value="CHEMOTAXIS PROTEIN METHYLTRANSFERASE 2"/>
    <property type="match status" value="1"/>
</dbReference>
<dbReference type="SUPFAM" id="SSF55785">
    <property type="entry name" value="PYP-like sensor domain (PAS domain)"/>
    <property type="match status" value="5"/>
</dbReference>
<proteinExistence type="predicted"/>
<evidence type="ECO:0000256" key="1">
    <source>
        <dbReference type="PROSITE-ProRule" id="PRU00284"/>
    </source>
</evidence>
<accession>A0ABT8KUG7</accession>
<evidence type="ECO:0000259" key="3">
    <source>
        <dbReference type="PROSITE" id="PS50111"/>
    </source>
</evidence>
<feature type="domain" description="PAC" evidence="4">
    <location>
        <begin position="111"/>
        <end position="163"/>
    </location>
</feature>
<feature type="domain" description="PAC" evidence="4">
    <location>
        <begin position="357"/>
        <end position="409"/>
    </location>
</feature>
<evidence type="ECO:0000256" key="2">
    <source>
        <dbReference type="SAM" id="MobiDB-lite"/>
    </source>
</evidence>
<dbReference type="CDD" id="cd00130">
    <property type="entry name" value="PAS"/>
    <property type="match status" value="5"/>
</dbReference>
<dbReference type="RefSeq" id="WP_346753827.1">
    <property type="nucleotide sequence ID" value="NZ_JAUJEA010000008.1"/>
</dbReference>
<keyword evidence="6" id="KW-1185">Reference proteome</keyword>
<evidence type="ECO:0000313" key="6">
    <source>
        <dbReference type="Proteomes" id="UP001172082"/>
    </source>
</evidence>
<dbReference type="Pfam" id="PF00015">
    <property type="entry name" value="MCPsignal"/>
    <property type="match status" value="1"/>
</dbReference>
<dbReference type="NCBIfam" id="TIGR00229">
    <property type="entry name" value="sensory_box"/>
    <property type="match status" value="5"/>
</dbReference>
<dbReference type="SUPFAM" id="SSF58104">
    <property type="entry name" value="Methyl-accepting chemotaxis protein (MCP) signaling domain"/>
    <property type="match status" value="1"/>
</dbReference>
<name>A0ABT8KUG7_9BACT</name>
<organism evidence="5 6">
    <name type="scientific">Splendidivirga corallicola</name>
    <dbReference type="NCBI Taxonomy" id="3051826"/>
    <lineage>
        <taxon>Bacteria</taxon>
        <taxon>Pseudomonadati</taxon>
        <taxon>Bacteroidota</taxon>
        <taxon>Cytophagia</taxon>
        <taxon>Cytophagales</taxon>
        <taxon>Splendidivirgaceae</taxon>
        <taxon>Splendidivirga</taxon>
    </lineage>
</organism>
<feature type="compositionally biased region" description="Low complexity" evidence="2">
    <location>
        <begin position="23"/>
        <end position="37"/>
    </location>
</feature>
<feature type="domain" description="PAC" evidence="4">
    <location>
        <begin position="480"/>
        <end position="532"/>
    </location>
</feature>
<gene>
    <name evidence="5" type="ORF">QQ008_20605</name>
</gene>
<protein>
    <submittedName>
        <fullName evidence="5">PAS domain-containing protein</fullName>
    </submittedName>
</protein>
<dbReference type="Pfam" id="PF13426">
    <property type="entry name" value="PAS_9"/>
    <property type="match status" value="4"/>
</dbReference>
<dbReference type="Pfam" id="PF08447">
    <property type="entry name" value="PAS_3"/>
    <property type="match status" value="1"/>
</dbReference>
<dbReference type="Proteomes" id="UP001172082">
    <property type="component" value="Unassembled WGS sequence"/>
</dbReference>
<dbReference type="PROSITE" id="PS50111">
    <property type="entry name" value="CHEMOTAXIS_TRANSDUC_2"/>
    <property type="match status" value="1"/>
</dbReference>
<feature type="region of interest" description="Disordered" evidence="2">
    <location>
        <begin position="1"/>
        <end position="37"/>
    </location>
</feature>
<dbReference type="InterPro" id="IPR035965">
    <property type="entry name" value="PAS-like_dom_sf"/>
</dbReference>
<dbReference type="Gene3D" id="3.30.450.20">
    <property type="entry name" value="PAS domain"/>
    <property type="match status" value="5"/>
</dbReference>
<comment type="caution">
    <text evidence="5">The sequence shown here is derived from an EMBL/GenBank/DDBJ whole genome shotgun (WGS) entry which is preliminary data.</text>
</comment>
<dbReference type="SMART" id="SM00086">
    <property type="entry name" value="PAC"/>
    <property type="match status" value="5"/>
</dbReference>
<dbReference type="CDD" id="cd11386">
    <property type="entry name" value="MCP_signal"/>
    <property type="match status" value="1"/>
</dbReference>
<dbReference type="InterPro" id="IPR000014">
    <property type="entry name" value="PAS"/>
</dbReference>
<reference evidence="5" key="1">
    <citation type="submission" date="2023-06" db="EMBL/GenBank/DDBJ databases">
        <title>Genomic of Parafulvivirga corallium.</title>
        <authorList>
            <person name="Wang G."/>
        </authorList>
    </citation>
    <scope>NUCLEOTIDE SEQUENCE</scope>
    <source>
        <strain evidence="5">BMA10</strain>
    </source>
</reference>
<dbReference type="InterPro" id="IPR004089">
    <property type="entry name" value="MCPsignal_dom"/>
</dbReference>